<dbReference type="InterPro" id="IPR010372">
    <property type="entry name" value="DNA_pol3_delta_N"/>
</dbReference>
<dbReference type="Gene3D" id="1.20.272.10">
    <property type="match status" value="1"/>
</dbReference>
<keyword evidence="3 12" id="KW-0808">Transferase</keyword>
<dbReference type="EMBL" id="CP119078">
    <property type="protein sequence ID" value="WED44160.1"/>
    <property type="molecule type" value="Genomic_DNA"/>
</dbReference>
<dbReference type="PANTHER" id="PTHR34388">
    <property type="entry name" value="DNA POLYMERASE III SUBUNIT DELTA"/>
    <property type="match status" value="1"/>
</dbReference>
<keyword evidence="6" id="KW-0239">DNA-directed DNA polymerase</keyword>
<evidence type="ECO:0000256" key="7">
    <source>
        <dbReference type="ARBA" id="ARBA00034754"/>
    </source>
</evidence>
<dbReference type="RefSeq" id="WP_275089977.1">
    <property type="nucleotide sequence ID" value="NZ_CP119078.1"/>
</dbReference>
<dbReference type="InterPro" id="IPR008921">
    <property type="entry name" value="DNA_pol3_clamp-load_cplx_C"/>
</dbReference>
<gene>
    <name evidence="12" type="primary">holA</name>
    <name evidence="12" type="ORF">PXX05_05065</name>
</gene>
<comment type="catalytic activity">
    <reaction evidence="8">
        <text>DNA(n) + a 2'-deoxyribonucleoside 5'-triphosphate = DNA(n+1) + diphosphate</text>
        <dbReference type="Rhea" id="RHEA:22508"/>
        <dbReference type="Rhea" id="RHEA-COMP:17339"/>
        <dbReference type="Rhea" id="RHEA-COMP:17340"/>
        <dbReference type="ChEBI" id="CHEBI:33019"/>
        <dbReference type="ChEBI" id="CHEBI:61560"/>
        <dbReference type="ChEBI" id="CHEBI:173112"/>
        <dbReference type="EC" id="2.7.7.7"/>
    </reaction>
</comment>
<evidence type="ECO:0000256" key="1">
    <source>
        <dbReference type="ARBA" id="ARBA00012417"/>
    </source>
</evidence>
<feature type="domain" description="DNA polymerase III delta subunit-like C-terminal" evidence="11">
    <location>
        <begin position="212"/>
        <end position="317"/>
    </location>
</feature>
<dbReference type="Pfam" id="PF21694">
    <property type="entry name" value="DNA_pol3_delta_C"/>
    <property type="match status" value="1"/>
</dbReference>
<dbReference type="EC" id="2.7.7.7" evidence="1 9"/>
<dbReference type="CDD" id="cd18138">
    <property type="entry name" value="HLD_clamp_pol_III_delta"/>
    <property type="match status" value="1"/>
</dbReference>
<dbReference type="NCBIfam" id="TIGR01128">
    <property type="entry name" value="holA"/>
    <property type="match status" value="1"/>
</dbReference>
<evidence type="ECO:0000256" key="4">
    <source>
        <dbReference type="ARBA" id="ARBA00022695"/>
    </source>
</evidence>
<keyword evidence="13" id="KW-1185">Reference proteome</keyword>
<dbReference type="InterPro" id="IPR027417">
    <property type="entry name" value="P-loop_NTPase"/>
</dbReference>
<name>A0ABY8ATZ4_9GAMM</name>
<accession>A0ABY8ATZ4</accession>
<dbReference type="Pfam" id="PF06144">
    <property type="entry name" value="DNA_pol3_delta"/>
    <property type="match status" value="1"/>
</dbReference>
<evidence type="ECO:0000256" key="9">
    <source>
        <dbReference type="NCBIfam" id="TIGR01128"/>
    </source>
</evidence>
<keyword evidence="4 12" id="KW-0548">Nucleotidyltransferase</keyword>
<reference evidence="12 13" key="1">
    <citation type="submission" date="2023-02" db="EMBL/GenBank/DDBJ databases">
        <title>Genome Sequence of L. cardiaca H63T.</title>
        <authorList>
            <person name="Lopez A.E."/>
            <person name="Cianciotto N.P."/>
        </authorList>
    </citation>
    <scope>NUCLEOTIDE SEQUENCE [LARGE SCALE GENOMIC DNA]</scope>
    <source>
        <strain evidence="12 13">H63</strain>
    </source>
</reference>
<dbReference type="Gene3D" id="1.10.8.60">
    <property type="match status" value="1"/>
</dbReference>
<evidence type="ECO:0000313" key="12">
    <source>
        <dbReference type="EMBL" id="WED44160.1"/>
    </source>
</evidence>
<comment type="similarity">
    <text evidence="7">Belongs to the DNA polymerase HolA subunit family.</text>
</comment>
<dbReference type="Proteomes" id="UP001222087">
    <property type="component" value="Chromosome"/>
</dbReference>
<evidence type="ECO:0000256" key="5">
    <source>
        <dbReference type="ARBA" id="ARBA00022705"/>
    </source>
</evidence>
<evidence type="ECO:0000259" key="10">
    <source>
        <dbReference type="Pfam" id="PF06144"/>
    </source>
</evidence>
<feature type="domain" description="DNA polymerase III delta N-terminal" evidence="10">
    <location>
        <begin position="21"/>
        <end position="136"/>
    </location>
</feature>
<evidence type="ECO:0000256" key="3">
    <source>
        <dbReference type="ARBA" id="ARBA00022679"/>
    </source>
</evidence>
<organism evidence="12 13">
    <name type="scientific">Legionella cardiaca</name>
    <dbReference type="NCBI Taxonomy" id="1071983"/>
    <lineage>
        <taxon>Bacteria</taxon>
        <taxon>Pseudomonadati</taxon>
        <taxon>Pseudomonadota</taxon>
        <taxon>Gammaproteobacteria</taxon>
        <taxon>Legionellales</taxon>
        <taxon>Legionellaceae</taxon>
        <taxon>Legionella</taxon>
    </lineage>
</organism>
<evidence type="ECO:0000313" key="13">
    <source>
        <dbReference type="Proteomes" id="UP001222087"/>
    </source>
</evidence>
<evidence type="ECO:0000256" key="8">
    <source>
        <dbReference type="ARBA" id="ARBA00049244"/>
    </source>
</evidence>
<proteinExistence type="inferred from homology"/>
<protein>
    <recommendedName>
        <fullName evidence="2 9">DNA polymerase III subunit delta</fullName>
        <ecNumber evidence="1 9">2.7.7.7</ecNumber>
    </recommendedName>
</protein>
<dbReference type="PANTHER" id="PTHR34388:SF1">
    <property type="entry name" value="DNA POLYMERASE III SUBUNIT DELTA"/>
    <property type="match status" value="1"/>
</dbReference>
<dbReference type="InterPro" id="IPR048466">
    <property type="entry name" value="DNA_pol3_delta-like_C"/>
</dbReference>
<dbReference type="Gene3D" id="3.40.50.300">
    <property type="entry name" value="P-loop containing nucleotide triphosphate hydrolases"/>
    <property type="match status" value="1"/>
</dbReference>
<dbReference type="SUPFAM" id="SSF52540">
    <property type="entry name" value="P-loop containing nucleoside triphosphate hydrolases"/>
    <property type="match status" value="1"/>
</dbReference>
<dbReference type="SUPFAM" id="SSF48019">
    <property type="entry name" value="post-AAA+ oligomerization domain-like"/>
    <property type="match status" value="1"/>
</dbReference>
<keyword evidence="5" id="KW-0235">DNA replication</keyword>
<dbReference type="InterPro" id="IPR005790">
    <property type="entry name" value="DNA_polIII_delta"/>
</dbReference>
<evidence type="ECO:0000256" key="2">
    <source>
        <dbReference type="ARBA" id="ARBA00017703"/>
    </source>
</evidence>
<dbReference type="GO" id="GO:0003887">
    <property type="term" value="F:DNA-directed DNA polymerase activity"/>
    <property type="evidence" value="ECO:0007669"/>
    <property type="project" value="UniProtKB-EC"/>
</dbReference>
<sequence>MLIKYQVLSSYLTRHPLPAIYILTGQDHFLLTEAAKAIKHTWQSKNIDTEETIIHVSNPSDWALVDERANSYSLFASNSLIDVRFEKQTLDATGKNFFSSYLQNANSSCLILLRAPNLPVKQLQAFTNHNHAHVVQIFPPDEMAMQSWIKEQLQKNARQFSADIPALIYQYTQGNMLACSQAVEKILLVADDASLTTEMVKEQLIEQCNFQLFELSDACLLQNATKVIQHLRHAHHSGTEPTLILWLLAQDIRQLIQLIELTAQAIPFSTACSQLKIWSQRTKLYQSALKRTHKELLLTLLQFCKLTDERIKSTQNSQIWPALESIALSLCLGKQVGTFA</sequence>
<evidence type="ECO:0000256" key="6">
    <source>
        <dbReference type="ARBA" id="ARBA00022932"/>
    </source>
</evidence>
<evidence type="ECO:0000259" key="11">
    <source>
        <dbReference type="Pfam" id="PF21694"/>
    </source>
</evidence>